<protein>
    <submittedName>
        <fullName evidence="7">Larval cuticle protein 2</fullName>
    </submittedName>
</protein>
<dbReference type="PANTHER" id="PTHR10380:SF237">
    <property type="entry name" value="CUTICULAR PROTEIN 65AU, ISOFORM A-RELATED"/>
    <property type="match status" value="1"/>
</dbReference>
<dbReference type="Proteomes" id="UP001652621">
    <property type="component" value="Unplaced"/>
</dbReference>
<gene>
    <name evidence="5" type="primary">101897923</name>
    <name evidence="7" type="synonym">LOC101897923</name>
</gene>
<keyword evidence="1 2" id="KW-0193">Cuticle</keyword>
<dbReference type="EnsemblMetazoa" id="MDOA011998-RA">
    <property type="protein sequence ID" value="MDOA011998-PA"/>
    <property type="gene ID" value="MDOA011998"/>
</dbReference>
<dbReference type="Pfam" id="PF00379">
    <property type="entry name" value="Chitin_bind_4"/>
    <property type="match status" value="1"/>
</dbReference>
<organism evidence="5">
    <name type="scientific">Musca domestica</name>
    <name type="common">House fly</name>
    <dbReference type="NCBI Taxonomy" id="7370"/>
    <lineage>
        <taxon>Eukaryota</taxon>
        <taxon>Metazoa</taxon>
        <taxon>Ecdysozoa</taxon>
        <taxon>Arthropoda</taxon>
        <taxon>Hexapoda</taxon>
        <taxon>Insecta</taxon>
        <taxon>Pterygota</taxon>
        <taxon>Neoptera</taxon>
        <taxon>Endopterygota</taxon>
        <taxon>Diptera</taxon>
        <taxon>Brachycera</taxon>
        <taxon>Muscomorpha</taxon>
        <taxon>Muscoidea</taxon>
        <taxon>Muscidae</taxon>
        <taxon>Musca</taxon>
    </lineage>
</organism>
<accession>A0A1I8N6A7</accession>
<proteinExistence type="predicted"/>
<dbReference type="InterPro" id="IPR000618">
    <property type="entry name" value="Insect_cuticle"/>
</dbReference>
<feature type="signal peptide" evidence="4">
    <location>
        <begin position="1"/>
        <end position="16"/>
    </location>
</feature>
<dbReference type="KEGG" id="mde:101897923"/>
<evidence type="ECO:0000313" key="5">
    <source>
        <dbReference type="EnsemblMetazoa" id="MDOA011998-PA"/>
    </source>
</evidence>
<feature type="chain" id="PRO_5044561281" evidence="4">
    <location>
        <begin position="17"/>
        <end position="177"/>
    </location>
</feature>
<reference evidence="7" key="2">
    <citation type="submission" date="2025-04" db="UniProtKB">
        <authorList>
            <consortium name="RefSeq"/>
        </authorList>
    </citation>
    <scope>IDENTIFICATION</scope>
    <source>
        <strain evidence="7">Aabys</strain>
    </source>
</reference>
<dbReference type="InterPro" id="IPR031311">
    <property type="entry name" value="CHIT_BIND_RR_consensus"/>
</dbReference>
<reference evidence="5" key="1">
    <citation type="submission" date="2020-05" db="UniProtKB">
        <authorList>
            <consortium name="EnsemblMetazoa"/>
        </authorList>
    </citation>
    <scope>IDENTIFICATION</scope>
    <source>
        <strain evidence="5">Aabys</strain>
    </source>
</reference>
<dbReference type="GO" id="GO:0062129">
    <property type="term" value="C:chitin-based extracellular matrix"/>
    <property type="evidence" value="ECO:0007669"/>
    <property type="project" value="TreeGrafter"/>
</dbReference>
<dbReference type="AlphaFoldDB" id="A0A1I8N6A7"/>
<dbReference type="GO" id="GO:0008010">
    <property type="term" value="F:structural constituent of chitin-based larval cuticle"/>
    <property type="evidence" value="ECO:0007669"/>
    <property type="project" value="TreeGrafter"/>
</dbReference>
<dbReference type="RefSeq" id="XP_005186336.1">
    <property type="nucleotide sequence ID" value="XM_005186279.3"/>
</dbReference>
<keyword evidence="4" id="KW-0732">Signal</keyword>
<feature type="region of interest" description="Disordered" evidence="3">
    <location>
        <begin position="141"/>
        <end position="177"/>
    </location>
</feature>
<evidence type="ECO:0000256" key="4">
    <source>
        <dbReference type="SAM" id="SignalP"/>
    </source>
</evidence>
<dbReference type="PROSITE" id="PS00233">
    <property type="entry name" value="CHIT_BIND_RR_1"/>
    <property type="match status" value="1"/>
</dbReference>
<evidence type="ECO:0000256" key="2">
    <source>
        <dbReference type="PROSITE-ProRule" id="PRU00497"/>
    </source>
</evidence>
<dbReference type="InterPro" id="IPR050468">
    <property type="entry name" value="Cuticle_Struct_Prot"/>
</dbReference>
<evidence type="ECO:0000313" key="6">
    <source>
        <dbReference type="Proteomes" id="UP001652621"/>
    </source>
</evidence>
<evidence type="ECO:0000256" key="1">
    <source>
        <dbReference type="ARBA" id="ARBA00022460"/>
    </source>
</evidence>
<evidence type="ECO:0000256" key="3">
    <source>
        <dbReference type="SAM" id="MobiDB-lite"/>
    </source>
</evidence>
<keyword evidence="6" id="KW-1185">Reference proteome</keyword>
<dbReference type="PANTHER" id="PTHR10380">
    <property type="entry name" value="CUTICLE PROTEIN"/>
    <property type="match status" value="1"/>
</dbReference>
<evidence type="ECO:0000313" key="7">
    <source>
        <dbReference type="RefSeq" id="XP_005186336.1"/>
    </source>
</evidence>
<dbReference type="VEuPathDB" id="VectorBase:MDOA011998"/>
<feature type="compositionally biased region" description="Low complexity" evidence="3">
    <location>
        <begin position="152"/>
        <end position="170"/>
    </location>
</feature>
<dbReference type="PROSITE" id="PS51155">
    <property type="entry name" value="CHIT_BIND_RR_2"/>
    <property type="match status" value="1"/>
</dbReference>
<dbReference type="GeneID" id="101897923"/>
<name>A0A1I8N6A7_MUSDO</name>
<dbReference type="VEuPathDB" id="VectorBase:MDOMA2_019664"/>
<dbReference type="STRING" id="7370.A0A1I8N6A7"/>
<dbReference type="OrthoDB" id="6343684at2759"/>
<sequence length="177" mass="19131">MFKFIVLCALVATAVALPKYGGKNTYKAAYGSHAQASSGGHHASGDDVHAETTNFAADVNEHGFQYAYDTTNDIHAAASGDENGDHKGDFSWVSPEGEHIAVQYVADENGYQPNSALLPTPPPIPEAILKALEYIRTHPPKEVDHEHSAAASYRSNTFSRSNSNSRGNSNKQFGRHF</sequence>